<dbReference type="Proteomes" id="UP000247465">
    <property type="component" value="Chromosome"/>
</dbReference>
<reference evidence="2 3" key="1">
    <citation type="submission" date="2018-06" db="EMBL/GenBank/DDBJ databases">
        <title>Draft Genome Sequence of a Novel Marine Bacterium Related to the Verrucomicrobia.</title>
        <authorList>
            <person name="Vosseberg J."/>
            <person name="Martijn J."/>
            <person name="Ettema T.J.G."/>
        </authorList>
    </citation>
    <scope>NUCLEOTIDE SEQUENCE [LARGE SCALE GENOMIC DNA]</scope>
    <source>
        <strain evidence="2">TARA_B100001123</strain>
    </source>
</reference>
<evidence type="ECO:0000313" key="3">
    <source>
        <dbReference type="Proteomes" id="UP000247465"/>
    </source>
</evidence>
<name>A0A2Z4ADG2_9BACT</name>
<dbReference type="GO" id="GO:0050043">
    <property type="term" value="F:lactate racemase activity"/>
    <property type="evidence" value="ECO:0007669"/>
    <property type="project" value="InterPro"/>
</dbReference>
<feature type="domain" description="LarA-like N-terminal" evidence="1">
    <location>
        <begin position="60"/>
        <end position="150"/>
    </location>
</feature>
<organism evidence="2 3">
    <name type="scientific">Candidatus Moanibacter tarae</name>
    <dbReference type="NCBI Taxonomy" id="2200854"/>
    <lineage>
        <taxon>Bacteria</taxon>
        <taxon>Pseudomonadati</taxon>
        <taxon>Verrucomicrobiota</taxon>
        <taxon>Opitutia</taxon>
        <taxon>Puniceicoccales</taxon>
        <taxon>Puniceicoccales incertae sedis</taxon>
        <taxon>Candidatus Moanibacter</taxon>
    </lineage>
</organism>
<sequence>MNHTTFYKIKQDFANDMAVAPLSATIRREVLASGIRDQLETGAKIAITGGSRGVWKIPEILRTVGNTFADLGMDPFVITAMGSHGGATEEGQLKVLKELGITEESVGMPVRSTMQTRQIGKTDKGMPVYIDELVDKADGVFIVNRIKKHTDFHGAIESGLCKMMALGLGKVKQADLIHANKVGDHSQVLESLARVMIQTGKIVGGLAIVENRLGQTAMLRGMSAEEIPDTEKEILKESYQFFPRLPFEEAELLLVQEMGKNISGTGMDPNVLGRLYIEGESEPTTPNIQLVGVLELTKESEGNACGMGLADFVTQRLLNASNKQKTLLNTITSNFVQRGKTPIAMGNDRELIETALSCIQGPHRNRPRVAIIRSTLQLENLVVSQSLLESLAPSIKVLGEFPLEFNSSGHLSNL</sequence>
<proteinExistence type="predicted"/>
<dbReference type="KEGG" id="mtar:DF168_00110"/>
<dbReference type="AlphaFoldDB" id="A0A2Z4ADG2"/>
<gene>
    <name evidence="2" type="ORF">DF168_00110</name>
</gene>
<accession>A0A2Z4ADG2</accession>
<dbReference type="EMBL" id="CP029803">
    <property type="protein sequence ID" value="AWT58938.1"/>
    <property type="molecule type" value="Genomic_DNA"/>
</dbReference>
<dbReference type="Pfam" id="PF09861">
    <property type="entry name" value="Lar_N"/>
    <property type="match status" value="1"/>
</dbReference>
<dbReference type="InterPro" id="IPR018657">
    <property type="entry name" value="LarA-like_N"/>
</dbReference>
<dbReference type="Gene3D" id="3.40.50.11440">
    <property type="match status" value="1"/>
</dbReference>
<evidence type="ECO:0000259" key="1">
    <source>
        <dbReference type="Pfam" id="PF09861"/>
    </source>
</evidence>
<protein>
    <recommendedName>
        <fullName evidence="1">LarA-like N-terminal domain-containing protein</fullName>
    </recommendedName>
</protein>
<evidence type="ECO:0000313" key="2">
    <source>
        <dbReference type="EMBL" id="AWT58938.1"/>
    </source>
</evidence>